<proteinExistence type="predicted"/>
<dbReference type="InterPro" id="IPR051908">
    <property type="entry name" value="Ribosomal_N-acetyltransferase"/>
</dbReference>
<evidence type="ECO:0000313" key="3">
    <source>
        <dbReference type="Proteomes" id="UP000466345"/>
    </source>
</evidence>
<dbReference type="Pfam" id="PF13302">
    <property type="entry name" value="Acetyltransf_3"/>
    <property type="match status" value="1"/>
</dbReference>
<dbReference type="RefSeq" id="WP_323378631.1">
    <property type="nucleotide sequence ID" value="NZ_WEGJ01000034.1"/>
</dbReference>
<comment type="caution">
    <text evidence="2">The sequence shown here is derived from an EMBL/GenBank/DDBJ whole genome shotgun (WGS) entry which is preliminary data.</text>
</comment>
<dbReference type="EMBL" id="WEGJ01000034">
    <property type="protein sequence ID" value="MQY15488.1"/>
    <property type="molecule type" value="Genomic_DNA"/>
</dbReference>
<dbReference type="PANTHER" id="PTHR43441:SF2">
    <property type="entry name" value="FAMILY ACETYLTRANSFERASE, PUTATIVE (AFU_ORTHOLOGUE AFUA_7G00850)-RELATED"/>
    <property type="match status" value="1"/>
</dbReference>
<dbReference type="GO" id="GO:0005737">
    <property type="term" value="C:cytoplasm"/>
    <property type="evidence" value="ECO:0007669"/>
    <property type="project" value="TreeGrafter"/>
</dbReference>
<sequence>MTAVPDLYGDHLRLRELHPADYPVYERIVTHRVLTRYLGTDRMDTRQAAAAFSHCLAQRHTEPRRKYTLAVCTPDDDTMLGTCGLLVEDYGSNALLTGLAVLPGSPVRGHTHEAPRLLAAYAFGPLGLHRVWAGHRTDHRAMHRIMDAVGLHREATVRSLFCTQGIWHDVITYAALGPDWKRGATPAEAAVLAGQATSSIRPATAAGS</sequence>
<dbReference type="PANTHER" id="PTHR43441">
    <property type="entry name" value="RIBOSOMAL-PROTEIN-SERINE ACETYLTRANSFERASE"/>
    <property type="match status" value="1"/>
</dbReference>
<evidence type="ECO:0000313" key="2">
    <source>
        <dbReference type="EMBL" id="MQY15488.1"/>
    </source>
</evidence>
<accession>A0A7K0CPT3</accession>
<dbReference type="AlphaFoldDB" id="A0A7K0CPT3"/>
<keyword evidence="3" id="KW-1185">Reference proteome</keyword>
<dbReference type="InterPro" id="IPR000182">
    <property type="entry name" value="GNAT_dom"/>
</dbReference>
<organism evidence="2 3">
    <name type="scientific">Streptomyces smaragdinus</name>
    <dbReference type="NCBI Taxonomy" id="2585196"/>
    <lineage>
        <taxon>Bacteria</taxon>
        <taxon>Bacillati</taxon>
        <taxon>Actinomycetota</taxon>
        <taxon>Actinomycetes</taxon>
        <taxon>Kitasatosporales</taxon>
        <taxon>Streptomycetaceae</taxon>
        <taxon>Streptomyces</taxon>
    </lineage>
</organism>
<dbReference type="SUPFAM" id="SSF55729">
    <property type="entry name" value="Acyl-CoA N-acyltransferases (Nat)"/>
    <property type="match status" value="1"/>
</dbReference>
<feature type="domain" description="N-acetyltransferase" evidence="1">
    <location>
        <begin position="12"/>
        <end position="151"/>
    </location>
</feature>
<dbReference type="GO" id="GO:0008999">
    <property type="term" value="F:protein-N-terminal-alanine acetyltransferase activity"/>
    <property type="evidence" value="ECO:0007669"/>
    <property type="project" value="TreeGrafter"/>
</dbReference>
<gene>
    <name evidence="2" type="ORF">SRB5_56700</name>
</gene>
<evidence type="ECO:0000259" key="1">
    <source>
        <dbReference type="Pfam" id="PF13302"/>
    </source>
</evidence>
<protein>
    <recommendedName>
        <fullName evidence="1">N-acetyltransferase domain-containing protein</fullName>
    </recommendedName>
</protein>
<dbReference type="GO" id="GO:1990189">
    <property type="term" value="F:protein N-terminal-serine acetyltransferase activity"/>
    <property type="evidence" value="ECO:0007669"/>
    <property type="project" value="TreeGrafter"/>
</dbReference>
<dbReference type="InterPro" id="IPR016181">
    <property type="entry name" value="Acyl_CoA_acyltransferase"/>
</dbReference>
<dbReference type="Gene3D" id="3.40.630.30">
    <property type="match status" value="1"/>
</dbReference>
<reference evidence="2 3" key="1">
    <citation type="submission" date="2019-10" db="EMBL/GenBank/DDBJ databases">
        <title>Streptomyces smaragdinus sp. nov. and Streptomyces fabii sp. nov., isolated from the gut of fungus growing-termite Macrotermes natalensis.</title>
        <authorList>
            <person name="Schwitalla J."/>
            <person name="Benndorf R."/>
            <person name="Martin K."/>
            <person name="De Beer W."/>
            <person name="Kaster A.-K."/>
            <person name="Vollmers J."/>
            <person name="Poulsen M."/>
            <person name="Beemelmanns C."/>
        </authorList>
    </citation>
    <scope>NUCLEOTIDE SEQUENCE [LARGE SCALE GENOMIC DNA]</scope>
    <source>
        <strain evidence="2 3">RB5</strain>
    </source>
</reference>
<dbReference type="Proteomes" id="UP000466345">
    <property type="component" value="Unassembled WGS sequence"/>
</dbReference>
<name>A0A7K0CPT3_9ACTN</name>